<dbReference type="Pfam" id="PF00381">
    <property type="entry name" value="PTS-HPr"/>
    <property type="match status" value="1"/>
</dbReference>
<comment type="similarity">
    <text evidence="1 6">Belongs to the carbohydrate kinase PfkB family.</text>
</comment>
<evidence type="ECO:0000259" key="7">
    <source>
        <dbReference type="PROSITE" id="PS51350"/>
    </source>
</evidence>
<dbReference type="AlphaFoldDB" id="A0A1T4P2S9"/>
<dbReference type="CDD" id="cd01167">
    <property type="entry name" value="bac_FRK"/>
    <property type="match status" value="1"/>
</dbReference>
<dbReference type="InterPro" id="IPR050306">
    <property type="entry name" value="PfkB_Carbo_kinase"/>
</dbReference>
<dbReference type="PANTHER" id="PTHR43085">
    <property type="entry name" value="HEXOKINASE FAMILY MEMBER"/>
    <property type="match status" value="1"/>
</dbReference>
<dbReference type="PROSITE" id="PS00584">
    <property type="entry name" value="PFKB_KINASES_2"/>
    <property type="match status" value="1"/>
</dbReference>
<evidence type="ECO:0000256" key="4">
    <source>
        <dbReference type="ARBA" id="ARBA00022777"/>
    </source>
</evidence>
<name>A0A1T4P2S9_9FIRM</name>
<protein>
    <submittedName>
        <fullName evidence="8">Fructokinase</fullName>
    </submittedName>
</protein>
<dbReference type="InterPro" id="IPR029056">
    <property type="entry name" value="Ribokinase-like"/>
</dbReference>
<dbReference type="InterPro" id="IPR035895">
    <property type="entry name" value="HPr-like_sf"/>
</dbReference>
<evidence type="ECO:0000256" key="1">
    <source>
        <dbReference type="ARBA" id="ARBA00010688"/>
    </source>
</evidence>
<organism evidence="8 9">
    <name type="scientific">Carboxydocella sporoproducens DSM 16521</name>
    <dbReference type="NCBI Taxonomy" id="1121270"/>
    <lineage>
        <taxon>Bacteria</taxon>
        <taxon>Bacillati</taxon>
        <taxon>Bacillota</taxon>
        <taxon>Clostridia</taxon>
        <taxon>Eubacteriales</taxon>
        <taxon>Clostridiales Family XVI. Incertae Sedis</taxon>
        <taxon>Carboxydocella</taxon>
    </lineage>
</organism>
<dbReference type="NCBIfam" id="TIGR01003">
    <property type="entry name" value="PTS_HPr_family"/>
    <property type="match status" value="1"/>
</dbReference>
<evidence type="ECO:0000313" key="8">
    <source>
        <dbReference type="EMBL" id="SJZ85825.1"/>
    </source>
</evidence>
<accession>A0A1T4P2S9</accession>
<keyword evidence="5" id="KW-0067">ATP-binding</keyword>
<dbReference type="PANTHER" id="PTHR43085:SF1">
    <property type="entry name" value="PSEUDOURIDINE KINASE-RELATED"/>
    <property type="match status" value="1"/>
</dbReference>
<dbReference type="PRINTS" id="PR00990">
    <property type="entry name" value="RIBOKINASE"/>
</dbReference>
<keyword evidence="2 6" id="KW-0808">Transferase</keyword>
<reference evidence="9" key="1">
    <citation type="submission" date="2017-02" db="EMBL/GenBank/DDBJ databases">
        <authorList>
            <person name="Varghese N."/>
            <person name="Submissions S."/>
        </authorList>
    </citation>
    <scope>NUCLEOTIDE SEQUENCE [LARGE SCALE GENOMIC DNA]</scope>
    <source>
        <strain evidence="9">DSM 16521</strain>
    </source>
</reference>
<dbReference type="GO" id="GO:0008865">
    <property type="term" value="F:fructokinase activity"/>
    <property type="evidence" value="ECO:0007669"/>
    <property type="project" value="UniProtKB-ARBA"/>
</dbReference>
<dbReference type="RefSeq" id="WP_078665216.1">
    <property type="nucleotide sequence ID" value="NZ_FUXM01000009.1"/>
</dbReference>
<evidence type="ECO:0000313" key="9">
    <source>
        <dbReference type="Proteomes" id="UP000189933"/>
    </source>
</evidence>
<dbReference type="GO" id="GO:0006000">
    <property type="term" value="P:fructose metabolic process"/>
    <property type="evidence" value="ECO:0007669"/>
    <property type="project" value="UniProtKB-ARBA"/>
</dbReference>
<gene>
    <name evidence="8" type="ORF">SAMN02745885_01132</name>
</gene>
<dbReference type="SUPFAM" id="SSF55594">
    <property type="entry name" value="HPr-like"/>
    <property type="match status" value="1"/>
</dbReference>
<dbReference type="GO" id="GO:0005524">
    <property type="term" value="F:ATP binding"/>
    <property type="evidence" value="ECO:0007669"/>
    <property type="project" value="UniProtKB-KW"/>
</dbReference>
<dbReference type="Pfam" id="PF00294">
    <property type="entry name" value="PfkB"/>
    <property type="match status" value="1"/>
</dbReference>
<keyword evidence="3" id="KW-0547">Nucleotide-binding</keyword>
<sequence>MIVCIGEALIDFVPTVLGQALRDVETFSKKAGGAPANVAAGIAKLGGKAAFIGKVGADEFGRFLEKTLAELGVDTSGMLFSEEANTGLAFVSLRADGERDFLFYRRPSADMLLRPEEIRQDLLARARIVHFGSVTLISEPAASATLAAVKRAKELGALVAFDPNLRLNLWPSAEMARERILAVLPLADLVKVSEEELEFLAGHAGENREAACQQLLAAGPRLVVVTLGAKGALLCSREQVLQLNGFEVTAIDTTGAGDAFWAAFLTRLEEMLVTGRQLSGLTEGEWQEVLTFANRVGALTTTRPGAIAAIPTRAEVEAELAAAPVTSADYIRQVTVELPEGLLGRSAALFVQTAGKYEALLKIGYQNKLVDAKSILGVMVLGVRPGEQVTLYADGPEAAEALETLTSFLQGKTGSES</sequence>
<keyword evidence="9" id="KW-1185">Reference proteome</keyword>
<evidence type="ECO:0000256" key="2">
    <source>
        <dbReference type="ARBA" id="ARBA00022679"/>
    </source>
</evidence>
<dbReference type="InterPro" id="IPR002139">
    <property type="entry name" value="Ribo/fructo_kinase"/>
</dbReference>
<dbReference type="PROSITE" id="PS51350">
    <property type="entry name" value="PTS_HPR_DOM"/>
    <property type="match status" value="1"/>
</dbReference>
<dbReference type="PROSITE" id="PS00583">
    <property type="entry name" value="PFKB_KINASES_1"/>
    <property type="match status" value="1"/>
</dbReference>
<dbReference type="InterPro" id="IPR000032">
    <property type="entry name" value="HPr-like"/>
</dbReference>
<dbReference type="InterPro" id="IPR011611">
    <property type="entry name" value="PfkB_dom"/>
</dbReference>
<evidence type="ECO:0000256" key="3">
    <source>
        <dbReference type="ARBA" id="ARBA00022741"/>
    </source>
</evidence>
<dbReference type="PRINTS" id="PR00107">
    <property type="entry name" value="PHOSPHOCPHPR"/>
</dbReference>
<dbReference type="Gene3D" id="3.30.1340.10">
    <property type="entry name" value="HPr-like"/>
    <property type="match status" value="1"/>
</dbReference>
<dbReference type="SUPFAM" id="SSF53613">
    <property type="entry name" value="Ribokinase-like"/>
    <property type="match status" value="1"/>
</dbReference>
<evidence type="ECO:0000256" key="6">
    <source>
        <dbReference type="RuleBase" id="RU003704"/>
    </source>
</evidence>
<dbReference type="InterPro" id="IPR002173">
    <property type="entry name" value="Carboh/pur_kinase_PfkB_CS"/>
</dbReference>
<dbReference type="EMBL" id="FUXM01000009">
    <property type="protein sequence ID" value="SJZ85825.1"/>
    <property type="molecule type" value="Genomic_DNA"/>
</dbReference>
<feature type="domain" description="HPr" evidence="7">
    <location>
        <begin position="329"/>
        <end position="417"/>
    </location>
</feature>
<proteinExistence type="inferred from homology"/>
<evidence type="ECO:0000256" key="5">
    <source>
        <dbReference type="ARBA" id="ARBA00022840"/>
    </source>
</evidence>
<keyword evidence="4 6" id="KW-0418">Kinase</keyword>
<dbReference type="Gene3D" id="3.40.1190.20">
    <property type="match status" value="1"/>
</dbReference>
<dbReference type="Proteomes" id="UP000189933">
    <property type="component" value="Unassembled WGS sequence"/>
</dbReference>